<organism evidence="2 3">
    <name type="scientific">Phanerochaete sordida</name>
    <dbReference type="NCBI Taxonomy" id="48140"/>
    <lineage>
        <taxon>Eukaryota</taxon>
        <taxon>Fungi</taxon>
        <taxon>Dikarya</taxon>
        <taxon>Basidiomycota</taxon>
        <taxon>Agaricomycotina</taxon>
        <taxon>Agaricomycetes</taxon>
        <taxon>Polyporales</taxon>
        <taxon>Phanerochaetaceae</taxon>
        <taxon>Phanerochaete</taxon>
    </lineage>
</organism>
<feature type="compositionally biased region" description="Acidic residues" evidence="1">
    <location>
        <begin position="192"/>
        <end position="202"/>
    </location>
</feature>
<gene>
    <name evidence="2" type="ORF">PsYK624_044640</name>
</gene>
<name>A0A9P3G519_9APHY</name>
<accession>A0A9P3G519</accession>
<dbReference type="OrthoDB" id="10402315at2759"/>
<evidence type="ECO:0000313" key="3">
    <source>
        <dbReference type="Proteomes" id="UP000703269"/>
    </source>
</evidence>
<dbReference type="Proteomes" id="UP000703269">
    <property type="component" value="Unassembled WGS sequence"/>
</dbReference>
<comment type="caution">
    <text evidence="2">The sequence shown here is derived from an EMBL/GenBank/DDBJ whole genome shotgun (WGS) entry which is preliminary data.</text>
</comment>
<proteinExistence type="predicted"/>
<keyword evidence="3" id="KW-1185">Reference proteome</keyword>
<evidence type="ECO:0000313" key="2">
    <source>
        <dbReference type="EMBL" id="GJE88381.1"/>
    </source>
</evidence>
<feature type="region of interest" description="Disordered" evidence="1">
    <location>
        <begin position="177"/>
        <end position="202"/>
    </location>
</feature>
<sequence length="202" mass="23776">MDHERTRTDGLDIPPVVVEEANEDEHEAEEDTEHKVSFPAWLRYYERRQQVCYRHALLLESMLEESPANRPWLEQYGFNVDKLVRYLRWNPAEQLRQLEHMEPGRRARYSKQLHAEHRRNIRHMEENIEKVLPLFDDIQSLSQAIAKRRAQRKRRTLDIEELEVFAAGCSTGETESLFSEAEMGTGSREPLDSVDSDSLLDS</sequence>
<reference evidence="2 3" key="1">
    <citation type="submission" date="2021-08" db="EMBL/GenBank/DDBJ databases">
        <title>Draft Genome Sequence of Phanerochaete sordida strain YK-624.</title>
        <authorList>
            <person name="Mori T."/>
            <person name="Dohra H."/>
            <person name="Suzuki T."/>
            <person name="Kawagishi H."/>
            <person name="Hirai H."/>
        </authorList>
    </citation>
    <scope>NUCLEOTIDE SEQUENCE [LARGE SCALE GENOMIC DNA]</scope>
    <source>
        <strain evidence="2 3">YK-624</strain>
    </source>
</reference>
<protein>
    <submittedName>
        <fullName evidence="2">Uncharacterized protein</fullName>
    </submittedName>
</protein>
<evidence type="ECO:0000256" key="1">
    <source>
        <dbReference type="SAM" id="MobiDB-lite"/>
    </source>
</evidence>
<dbReference type="EMBL" id="BPQB01000009">
    <property type="protein sequence ID" value="GJE88381.1"/>
    <property type="molecule type" value="Genomic_DNA"/>
</dbReference>
<dbReference type="AlphaFoldDB" id="A0A9P3G519"/>